<accession>A0A8H4R7R2</accession>
<evidence type="ECO:0008006" key="5">
    <source>
        <dbReference type="Google" id="ProtNLM"/>
    </source>
</evidence>
<dbReference type="PANTHER" id="PTHR24148">
    <property type="entry name" value="ANKYRIN REPEAT DOMAIN-CONTAINING PROTEIN 39 HOMOLOG-RELATED"/>
    <property type="match status" value="1"/>
</dbReference>
<dbReference type="EMBL" id="JAAMPI010001499">
    <property type="protein sequence ID" value="KAF4624980.1"/>
    <property type="molecule type" value="Genomic_DNA"/>
</dbReference>
<dbReference type="AlphaFoldDB" id="A0A8H4R7R2"/>
<protein>
    <recommendedName>
        <fullName evidence="5">Heterokaryon incompatibility domain-containing protein</fullName>
    </recommendedName>
</protein>
<feature type="domain" description="2EXR" evidence="2">
    <location>
        <begin position="10"/>
        <end position="89"/>
    </location>
</feature>
<dbReference type="Pfam" id="PF06985">
    <property type="entry name" value="HET"/>
    <property type="match status" value="1"/>
</dbReference>
<feature type="domain" description="Heterokaryon incompatibility" evidence="1">
    <location>
        <begin position="370"/>
        <end position="530"/>
    </location>
</feature>
<dbReference type="InterPro" id="IPR010730">
    <property type="entry name" value="HET"/>
</dbReference>
<reference evidence="3 4" key="1">
    <citation type="submission" date="2020-03" db="EMBL/GenBank/DDBJ databases">
        <title>Draft Genome Sequence of Cudoniella acicularis.</title>
        <authorList>
            <person name="Buettner E."/>
            <person name="Kellner H."/>
        </authorList>
    </citation>
    <scope>NUCLEOTIDE SEQUENCE [LARGE SCALE GENOMIC DNA]</scope>
    <source>
        <strain evidence="3 4">DSM 108380</strain>
    </source>
</reference>
<dbReference type="Proteomes" id="UP000566819">
    <property type="component" value="Unassembled WGS sequence"/>
</dbReference>
<organism evidence="3 4">
    <name type="scientific">Cudoniella acicularis</name>
    <dbReference type="NCBI Taxonomy" id="354080"/>
    <lineage>
        <taxon>Eukaryota</taxon>
        <taxon>Fungi</taxon>
        <taxon>Dikarya</taxon>
        <taxon>Ascomycota</taxon>
        <taxon>Pezizomycotina</taxon>
        <taxon>Leotiomycetes</taxon>
        <taxon>Helotiales</taxon>
        <taxon>Tricladiaceae</taxon>
        <taxon>Cudoniella</taxon>
    </lineage>
</organism>
<evidence type="ECO:0000313" key="4">
    <source>
        <dbReference type="Proteomes" id="UP000566819"/>
    </source>
</evidence>
<name>A0A8H4R7R2_9HELO</name>
<keyword evidence="4" id="KW-1185">Reference proteome</keyword>
<gene>
    <name evidence="3" type="ORF">G7Y89_g13186</name>
</gene>
<proteinExistence type="predicted"/>
<dbReference type="InterPro" id="IPR052895">
    <property type="entry name" value="HetReg/Transcr_Mod"/>
</dbReference>
<evidence type="ECO:0000259" key="1">
    <source>
        <dbReference type="Pfam" id="PF06985"/>
    </source>
</evidence>
<sequence length="746" mass="84511">MDRTTETPSRFNDLPIELRLDIWEATFEPRTVILEFVSGADTSFKPLTPNPSALWINRESREIALKRYRKVFKIATTKAVYFNSDIDSLAVQPPLVYILQRKILACSKLLGYLCRYSPFDAHLIQSLTFFRPEWTETMLSALRYQHTRDISSMFSFGNLREIILVVGDGAGSGGSTKTLGTNEERTRCEMILRDIFLKTGSVVASGETVRPAVPTEVRVPRVVFVSEDGKVLKEEGNEVTLINRGEDETYYPICKSLFRGQTKPAAVLMSRYCATVRIAHLRSHPTTGFTPTRATLTWPLGNERIKSPYASFHSGSQHKKNVLWNSEVPCPLKRISQPPSIRLLELLPGQGLGPIAFNLKEATLSKNLVYEAVSYCWGDPKDVAHIICNGQRLQIPSRLEAALQAMRYSQKSRLLWADAICINQSDNAEKDQQVQLMRTIFSLAQTTLVFLGDMNEKKKQKMSEFALISLRAGLAILRRRVDLRDSPLVSMWNVDENRYRTLAPFTSEFYLELIGMLRLPWFERAWVAQEVTVSSKATIFWGASQYDWDDVIRALKFMAQVNFPLAFVVTLENISAIEEERHFYRNGYSNLHGVLLRHQRCLATDPRDKIYSFSGLIETSSSPKTPVRISYHDEVSTIFKETAINILKYDQSLDLLSRPPTPTISDLDGLPSWAPDWNISLASTLTYSWGHGPLSLAGTELVTPEKRTRFSATGNSRHVQKPLSSAGHLEIEGYEFDKIVEIGPEF</sequence>
<dbReference type="InterPro" id="IPR045518">
    <property type="entry name" value="2EXR"/>
</dbReference>
<evidence type="ECO:0000259" key="2">
    <source>
        <dbReference type="Pfam" id="PF20150"/>
    </source>
</evidence>
<dbReference type="Pfam" id="PF20150">
    <property type="entry name" value="2EXR"/>
    <property type="match status" value="1"/>
</dbReference>
<dbReference type="PANTHER" id="PTHR24148:SF82">
    <property type="entry name" value="HETEROKARYON INCOMPATIBILITY DOMAIN-CONTAINING PROTEIN"/>
    <property type="match status" value="1"/>
</dbReference>
<evidence type="ECO:0000313" key="3">
    <source>
        <dbReference type="EMBL" id="KAF4624980.1"/>
    </source>
</evidence>
<dbReference type="OrthoDB" id="2157530at2759"/>
<comment type="caution">
    <text evidence="3">The sequence shown here is derived from an EMBL/GenBank/DDBJ whole genome shotgun (WGS) entry which is preliminary data.</text>
</comment>